<dbReference type="Gene3D" id="3.50.70.10">
    <property type="match status" value="1"/>
</dbReference>
<accession>A0AAV2EK80</accession>
<dbReference type="PANTHER" id="PTHR47698:SF2">
    <property type="entry name" value="FATTY-ACID-BINDING PROTEIN 3, CHLOROPLASTIC"/>
    <property type="match status" value="1"/>
</dbReference>
<dbReference type="GO" id="GO:0016872">
    <property type="term" value="F:intramolecular lyase activity"/>
    <property type="evidence" value="ECO:0007669"/>
    <property type="project" value="InterPro"/>
</dbReference>
<dbReference type="InterPro" id="IPR016088">
    <property type="entry name" value="Chalcone_isomerase_3-sand"/>
</dbReference>
<proteinExistence type="inferred from homology"/>
<feature type="domain" description="Chalcone isomerase" evidence="3">
    <location>
        <begin position="94"/>
        <end position="286"/>
    </location>
</feature>
<dbReference type="GO" id="GO:0005504">
    <property type="term" value="F:fatty acid binding"/>
    <property type="evidence" value="ECO:0007669"/>
    <property type="project" value="TreeGrafter"/>
</dbReference>
<evidence type="ECO:0000256" key="2">
    <source>
        <dbReference type="RuleBase" id="RU361158"/>
    </source>
</evidence>
<comment type="similarity">
    <text evidence="1 2">Belongs to the chalcone isomerase family.</text>
</comment>
<keyword evidence="5" id="KW-1185">Reference proteome</keyword>
<dbReference type="Proteomes" id="UP001497516">
    <property type="component" value="Chromosome 5"/>
</dbReference>
<dbReference type="GO" id="GO:0009570">
    <property type="term" value="C:chloroplast stroma"/>
    <property type="evidence" value="ECO:0007669"/>
    <property type="project" value="TreeGrafter"/>
</dbReference>
<dbReference type="InterPro" id="IPR016089">
    <property type="entry name" value="Chalcone_isomerase_bundle_sf"/>
</dbReference>
<evidence type="ECO:0000259" key="3">
    <source>
        <dbReference type="Pfam" id="PF02431"/>
    </source>
</evidence>
<evidence type="ECO:0000313" key="5">
    <source>
        <dbReference type="Proteomes" id="UP001497516"/>
    </source>
</evidence>
<dbReference type="InterPro" id="IPR016087">
    <property type="entry name" value="Chalcone_isomerase"/>
</dbReference>
<dbReference type="Pfam" id="PF02431">
    <property type="entry name" value="Chalcone"/>
    <property type="match status" value="1"/>
</dbReference>
<dbReference type="InterPro" id="IPR036298">
    <property type="entry name" value="Chalcone_isomerase_sf"/>
</dbReference>
<name>A0AAV2EK80_9ROSI</name>
<organism evidence="4 5">
    <name type="scientific">Linum trigynum</name>
    <dbReference type="NCBI Taxonomy" id="586398"/>
    <lineage>
        <taxon>Eukaryota</taxon>
        <taxon>Viridiplantae</taxon>
        <taxon>Streptophyta</taxon>
        <taxon>Embryophyta</taxon>
        <taxon>Tracheophyta</taxon>
        <taxon>Spermatophyta</taxon>
        <taxon>Magnoliopsida</taxon>
        <taxon>eudicotyledons</taxon>
        <taxon>Gunneridae</taxon>
        <taxon>Pentapetalae</taxon>
        <taxon>rosids</taxon>
        <taxon>fabids</taxon>
        <taxon>Malpighiales</taxon>
        <taxon>Linaceae</taxon>
        <taxon>Linum</taxon>
    </lineage>
</organism>
<gene>
    <name evidence="4" type="ORF">LTRI10_LOCUS27321</name>
</gene>
<dbReference type="PANTHER" id="PTHR47698">
    <property type="entry name" value="FATTY-ACID-BINDING PROTEIN 3, CHLOROPLASTIC"/>
    <property type="match status" value="1"/>
</dbReference>
<evidence type="ECO:0000256" key="1">
    <source>
        <dbReference type="ARBA" id="ARBA00007166"/>
    </source>
</evidence>
<dbReference type="AlphaFoldDB" id="A0AAV2EK80"/>
<protein>
    <recommendedName>
        <fullName evidence="2">Chalcone-flavonone isomerase family protein</fullName>
    </recommendedName>
</protein>
<dbReference type="GO" id="GO:0006631">
    <property type="term" value="P:fatty acid metabolic process"/>
    <property type="evidence" value="ECO:0007669"/>
    <property type="project" value="TreeGrafter"/>
</dbReference>
<dbReference type="EMBL" id="OZ034818">
    <property type="protein sequence ID" value="CAL1386244.1"/>
    <property type="molecule type" value="Genomic_DNA"/>
</dbReference>
<dbReference type="Gene3D" id="1.10.890.20">
    <property type="match status" value="1"/>
</dbReference>
<evidence type="ECO:0000313" key="4">
    <source>
        <dbReference type="EMBL" id="CAL1386244.1"/>
    </source>
</evidence>
<dbReference type="SUPFAM" id="SSF54626">
    <property type="entry name" value="Chalcone isomerase"/>
    <property type="match status" value="1"/>
</dbReference>
<sequence length="291" mass="31095">MVASMIFAPISAKPWNSTAAACFRPDPVAPFRRRIIAGSNYPSPLSTTAFFPLQHSAAHQINNLRLSHRFPLSLKASSSSSVGTTEYLEEPTTNVKFPTSLNVPGCSSSSLSLLGTGYREKVFAIIGVKVYAAGLYVDQSIFTILTACKDQSAADIEANSSLFTSIFLDASEKALRIVLVRDVDGKTFWDALDEAISPRIKAPAEADKPALAKLRATFENRPLNKGTVLFLTWLGPSKMHVCVEGDTSSGADATIESMNVAAALFDVFFGDSPVSPSLKMSVATGLAVGHK</sequence>
<reference evidence="4 5" key="1">
    <citation type="submission" date="2024-04" db="EMBL/GenBank/DDBJ databases">
        <authorList>
            <person name="Fracassetti M."/>
        </authorList>
    </citation>
    <scope>NUCLEOTIDE SEQUENCE [LARGE SCALE GENOMIC DNA]</scope>
</reference>